<dbReference type="CDD" id="cd02440">
    <property type="entry name" value="AdoMet_MTases"/>
    <property type="match status" value="1"/>
</dbReference>
<gene>
    <name evidence="2" type="ORF">FUAX_20220</name>
</gene>
<evidence type="ECO:0000313" key="2">
    <source>
        <dbReference type="EMBL" id="BDD09590.1"/>
    </source>
</evidence>
<protein>
    <recommendedName>
        <fullName evidence="1">Methyltransferase domain-containing protein</fullName>
    </recommendedName>
</protein>
<dbReference type="Pfam" id="PF13649">
    <property type="entry name" value="Methyltransf_25"/>
    <property type="match status" value="1"/>
</dbReference>
<dbReference type="EMBL" id="AP025314">
    <property type="protein sequence ID" value="BDD09590.1"/>
    <property type="molecule type" value="Genomic_DNA"/>
</dbReference>
<dbReference type="Proteomes" id="UP001348817">
    <property type="component" value="Chromosome"/>
</dbReference>
<reference evidence="2 3" key="1">
    <citation type="submission" date="2021-12" db="EMBL/GenBank/DDBJ databases">
        <title>Genome sequencing of bacteria with rrn-lacking chromosome and rrn-plasmid.</title>
        <authorList>
            <person name="Anda M."/>
            <person name="Iwasaki W."/>
        </authorList>
    </citation>
    <scope>NUCLEOTIDE SEQUENCE [LARGE SCALE GENOMIC DNA]</scope>
    <source>
        <strain evidence="2 3">DSM 100852</strain>
    </source>
</reference>
<evidence type="ECO:0000313" key="3">
    <source>
        <dbReference type="Proteomes" id="UP001348817"/>
    </source>
</evidence>
<feature type="domain" description="Methyltransferase" evidence="1">
    <location>
        <begin position="53"/>
        <end position="140"/>
    </location>
</feature>
<name>A0AAU9CJS6_9BACT</name>
<evidence type="ECO:0000259" key="1">
    <source>
        <dbReference type="Pfam" id="PF13649"/>
    </source>
</evidence>
<dbReference type="KEGG" id="fax:FUAX_20220"/>
<dbReference type="AlphaFoldDB" id="A0AAU9CJS6"/>
<keyword evidence="3" id="KW-1185">Reference proteome</keyword>
<organism evidence="2 3">
    <name type="scientific">Fulvitalea axinellae</name>
    <dbReference type="NCBI Taxonomy" id="1182444"/>
    <lineage>
        <taxon>Bacteria</taxon>
        <taxon>Pseudomonadati</taxon>
        <taxon>Bacteroidota</taxon>
        <taxon>Cytophagia</taxon>
        <taxon>Cytophagales</taxon>
        <taxon>Persicobacteraceae</taxon>
        <taxon>Fulvitalea</taxon>
    </lineage>
</organism>
<sequence>MNICVDKQRVKESFSIGARTYDRNAEAQLKIVRNFLGLLKSRVSPDDFRCTMEFGCGTGFLTKRIISEYSPQSFYLNDLVEFCVNELEKLYPVITPMSGDAECLDLPNGLSSAVSASTVQWFDDFQGFTEKIHKALVPNGLFAFTSFGPGNFTEIRSLSGKGLNYLSEDRVCKILEEKGFEVLHSSAETLMYEFESPVAVLRHMKYTGVNATASKRSGSTGIGPFRQNYIKQYPYGQGVALTFNPLYFIARKREK</sequence>
<dbReference type="Gene3D" id="3.40.50.150">
    <property type="entry name" value="Vaccinia Virus protein VP39"/>
    <property type="match status" value="1"/>
</dbReference>
<proteinExistence type="predicted"/>
<dbReference type="InterPro" id="IPR041698">
    <property type="entry name" value="Methyltransf_25"/>
</dbReference>
<accession>A0AAU9CJS6</accession>
<dbReference type="SUPFAM" id="SSF53335">
    <property type="entry name" value="S-adenosyl-L-methionine-dependent methyltransferases"/>
    <property type="match status" value="1"/>
</dbReference>
<dbReference type="RefSeq" id="WP_338391186.1">
    <property type="nucleotide sequence ID" value="NZ_AP025314.1"/>
</dbReference>
<dbReference type="InterPro" id="IPR029063">
    <property type="entry name" value="SAM-dependent_MTases_sf"/>
</dbReference>